<gene>
    <name evidence="5" type="ORF">M9Y10_008232</name>
</gene>
<organism evidence="5 6">
    <name type="scientific">Tritrichomonas musculus</name>
    <dbReference type="NCBI Taxonomy" id="1915356"/>
    <lineage>
        <taxon>Eukaryota</taxon>
        <taxon>Metamonada</taxon>
        <taxon>Parabasalia</taxon>
        <taxon>Tritrichomonadida</taxon>
        <taxon>Tritrichomonadidae</taxon>
        <taxon>Tritrichomonas</taxon>
    </lineage>
</organism>
<dbReference type="Pfam" id="PF00888">
    <property type="entry name" value="Cullin"/>
    <property type="match status" value="1"/>
</dbReference>
<feature type="domain" description="Cullin family profile" evidence="4">
    <location>
        <begin position="391"/>
        <end position="582"/>
    </location>
</feature>
<evidence type="ECO:0000313" key="6">
    <source>
        <dbReference type="Proteomes" id="UP001470230"/>
    </source>
</evidence>
<evidence type="ECO:0000256" key="1">
    <source>
        <dbReference type="ARBA" id="ARBA00006019"/>
    </source>
</evidence>
<sequence length="717" mass="83079">MKKNVLKSHLHPYQKTSFKDDWKILSKGLDLIFEGRCDQESLEKLTSIVYRQCNSKNSNDIITKIQDKFDNYFKEYLTSKLAVYDKESPYVDELAKEYISKTGVIMPRFEEVMEAISSIICYIQHIRGNYDFHELFKSKFIKMLDDCNCYDYIFFSISKLFDEFLNQYQIDDFFQESLFKSVYSTKNLILCASPEKLRVIKDLLIQQSEVYFSSFVYNSYQQLIPPPSLNENSDEENEINYNSIFTGTSHKIADSKEIFDPLQHIIGYCDECHRLAELEYQMTEKLFDRYLANDVKNEALYRISDPDTDTMKFCLSQTHLFLKDHQIENFEKLFNIVKYNVNCTEILSQKICDQILKEPNSIDKLPEIIKYYNKIDNFFSKRKEFSKLSNSINKSLSKLVNSDQKGIMKGLLKTINMAASTDSDIQSILPVISFFDKKTEFELMHLRHVARRLTQNGINQIDNEVEILNQLEDVKPQLQLESLRVLINDAAKSLQDGRYGPVLLVNATSWPYKPPYPSPVALSSISTKISQKYAENNPNRELHFPINHWMVNVKDTLTGTIYNGTGVQAEILLYFNNHKVITDTALEPRISQPFLSAALKAMSNKSIPALIVNNNAYSLNENWKHDNIVKLRPPDYKDEIQTPKNADKSKGDMIKACAVQKMKTAKILKFSELDEYIKNELASKVPVSTDDVKKYIDLLIETGYLEEMGHGRLAYIS</sequence>
<dbReference type="SUPFAM" id="SSF75632">
    <property type="entry name" value="Cullin homology domain"/>
    <property type="match status" value="1"/>
</dbReference>
<dbReference type="InterPro" id="IPR019559">
    <property type="entry name" value="Cullin_neddylation_domain"/>
</dbReference>
<dbReference type="InterPro" id="IPR045093">
    <property type="entry name" value="Cullin"/>
</dbReference>
<accession>A0ABR2IXX3</accession>
<dbReference type="SMART" id="SM00884">
    <property type="entry name" value="Cullin_Nedd8"/>
    <property type="match status" value="1"/>
</dbReference>
<keyword evidence="6" id="KW-1185">Reference proteome</keyword>
<proteinExistence type="inferred from homology"/>
<comment type="similarity">
    <text evidence="1 2 3">Belongs to the cullin family.</text>
</comment>
<dbReference type="PROSITE" id="PS50069">
    <property type="entry name" value="CULLIN_2"/>
    <property type="match status" value="1"/>
</dbReference>
<dbReference type="Gene3D" id="1.10.10.10">
    <property type="entry name" value="Winged helix-like DNA-binding domain superfamily/Winged helix DNA-binding domain"/>
    <property type="match status" value="1"/>
</dbReference>
<comment type="caution">
    <text evidence="5">The sequence shown here is derived from an EMBL/GenBank/DDBJ whole genome shotgun (WGS) entry which is preliminary data.</text>
</comment>
<name>A0ABR2IXX3_9EUKA</name>
<dbReference type="InterPro" id="IPR016158">
    <property type="entry name" value="Cullin_homology"/>
</dbReference>
<dbReference type="Proteomes" id="UP001470230">
    <property type="component" value="Unassembled WGS sequence"/>
</dbReference>
<evidence type="ECO:0000256" key="2">
    <source>
        <dbReference type="PROSITE-ProRule" id="PRU00330"/>
    </source>
</evidence>
<dbReference type="GO" id="GO:0016874">
    <property type="term" value="F:ligase activity"/>
    <property type="evidence" value="ECO:0007669"/>
    <property type="project" value="UniProtKB-KW"/>
</dbReference>
<evidence type="ECO:0000256" key="3">
    <source>
        <dbReference type="RuleBase" id="RU003829"/>
    </source>
</evidence>
<dbReference type="PANTHER" id="PTHR11932">
    <property type="entry name" value="CULLIN"/>
    <property type="match status" value="1"/>
</dbReference>
<dbReference type="InterPro" id="IPR036317">
    <property type="entry name" value="Cullin_homology_sf"/>
</dbReference>
<evidence type="ECO:0000259" key="4">
    <source>
        <dbReference type="PROSITE" id="PS50069"/>
    </source>
</evidence>
<dbReference type="InterPro" id="IPR036390">
    <property type="entry name" value="WH_DNA-bd_sf"/>
</dbReference>
<dbReference type="InterPro" id="IPR036388">
    <property type="entry name" value="WH-like_DNA-bd_sf"/>
</dbReference>
<dbReference type="InterPro" id="IPR001373">
    <property type="entry name" value="Cullin_N"/>
</dbReference>
<evidence type="ECO:0000313" key="5">
    <source>
        <dbReference type="EMBL" id="KAK8870351.1"/>
    </source>
</evidence>
<dbReference type="Pfam" id="PF10557">
    <property type="entry name" value="Cullin_Nedd8"/>
    <property type="match status" value="1"/>
</dbReference>
<dbReference type="Gene3D" id="1.20.1310.10">
    <property type="entry name" value="Cullin Repeats"/>
    <property type="match status" value="1"/>
</dbReference>
<dbReference type="SUPFAM" id="SSF46785">
    <property type="entry name" value="Winged helix' DNA-binding domain"/>
    <property type="match status" value="1"/>
</dbReference>
<reference evidence="5 6" key="1">
    <citation type="submission" date="2024-04" db="EMBL/GenBank/DDBJ databases">
        <title>Tritrichomonas musculus Genome.</title>
        <authorList>
            <person name="Alves-Ferreira E."/>
            <person name="Grigg M."/>
            <person name="Lorenzi H."/>
            <person name="Galac M."/>
        </authorList>
    </citation>
    <scope>NUCLEOTIDE SEQUENCE [LARGE SCALE GENOMIC DNA]</scope>
    <source>
        <strain evidence="5 6">EAF2021</strain>
    </source>
</reference>
<keyword evidence="5" id="KW-0436">Ligase</keyword>
<dbReference type="SUPFAM" id="SSF74788">
    <property type="entry name" value="Cullin repeat-like"/>
    <property type="match status" value="1"/>
</dbReference>
<protein>
    <submittedName>
        <fullName evidence="5">Ubiquitin ligase (Cullin) of SCF</fullName>
    </submittedName>
</protein>
<dbReference type="EMBL" id="JAPFFF010000014">
    <property type="protein sequence ID" value="KAK8870351.1"/>
    <property type="molecule type" value="Genomic_DNA"/>
</dbReference>
<dbReference type="InterPro" id="IPR016159">
    <property type="entry name" value="Cullin_repeat-like_dom_sf"/>
</dbReference>